<comment type="catalytic activity">
    <reaction evidence="2 8">
        <text>Release of an N-terminal amino acid, preferentially leucine, but not glutamic or aspartic acids.</text>
        <dbReference type="EC" id="3.4.11.10"/>
    </reaction>
</comment>
<feature type="binding site" evidence="8">
    <location>
        <position position="278"/>
    </location>
    <ligand>
        <name>Mn(2+)</name>
        <dbReference type="ChEBI" id="CHEBI:29035"/>
        <label>2</label>
    </ligand>
</feature>
<dbReference type="CDD" id="cd00433">
    <property type="entry name" value="Peptidase_M17"/>
    <property type="match status" value="1"/>
</dbReference>
<accession>A0A1C5H9N7</accession>
<dbReference type="GO" id="GO:0006508">
    <property type="term" value="P:proteolysis"/>
    <property type="evidence" value="ECO:0007669"/>
    <property type="project" value="UniProtKB-KW"/>
</dbReference>
<dbReference type="Gene3D" id="3.40.630.10">
    <property type="entry name" value="Zn peptidases"/>
    <property type="match status" value="1"/>
</dbReference>
<keyword evidence="8" id="KW-0479">Metal-binding</keyword>
<dbReference type="Pfam" id="PF02789">
    <property type="entry name" value="Peptidase_M17_N"/>
    <property type="match status" value="1"/>
</dbReference>
<feature type="active site" evidence="8">
    <location>
        <position position="285"/>
    </location>
</feature>
<comment type="subcellular location">
    <subcellularLocation>
        <location evidence="8">Cytoplasm</location>
    </subcellularLocation>
</comment>
<dbReference type="GO" id="GO:0070006">
    <property type="term" value="F:metalloaminopeptidase activity"/>
    <property type="evidence" value="ECO:0007669"/>
    <property type="project" value="InterPro"/>
</dbReference>
<evidence type="ECO:0000313" key="10">
    <source>
        <dbReference type="EMBL" id="SCG42597.1"/>
    </source>
</evidence>
<feature type="domain" description="Cytosol aminopeptidase" evidence="9">
    <location>
        <begin position="353"/>
        <end position="360"/>
    </location>
</feature>
<dbReference type="Pfam" id="PF00883">
    <property type="entry name" value="Peptidase_M17"/>
    <property type="match status" value="1"/>
</dbReference>
<dbReference type="HAMAP" id="MF_00181">
    <property type="entry name" value="Cytosol_peptidase_M17"/>
    <property type="match status" value="1"/>
</dbReference>
<reference evidence="10 11" key="1">
    <citation type="submission" date="2016-06" db="EMBL/GenBank/DDBJ databases">
        <authorList>
            <person name="Kjaerup R.B."/>
            <person name="Dalgaard T.S."/>
            <person name="Juul-Madsen H.R."/>
        </authorList>
    </citation>
    <scope>NUCLEOTIDE SEQUENCE [LARGE SCALE GENOMIC DNA]</scope>
    <source>
        <strain evidence="10 11">DSM 45097</strain>
    </source>
</reference>
<dbReference type="Gene3D" id="3.40.220.10">
    <property type="entry name" value="Leucine Aminopeptidase, subunit E, domain 1"/>
    <property type="match status" value="1"/>
</dbReference>
<evidence type="ECO:0000256" key="8">
    <source>
        <dbReference type="HAMAP-Rule" id="MF_00181"/>
    </source>
</evidence>
<feature type="binding site" evidence="8">
    <location>
        <position position="273"/>
    </location>
    <ligand>
        <name>Mn(2+)</name>
        <dbReference type="ChEBI" id="CHEBI:29035"/>
        <label>2</label>
    </ligand>
</feature>
<dbReference type="AlphaFoldDB" id="A0A1C5H9N7"/>
<evidence type="ECO:0000256" key="1">
    <source>
        <dbReference type="ARBA" id="ARBA00000135"/>
    </source>
</evidence>
<dbReference type="EC" id="3.4.11.1" evidence="8"/>
<dbReference type="SUPFAM" id="SSF52949">
    <property type="entry name" value="Macro domain-like"/>
    <property type="match status" value="1"/>
</dbReference>
<dbReference type="PANTHER" id="PTHR11963">
    <property type="entry name" value="LEUCINE AMINOPEPTIDASE-RELATED"/>
    <property type="match status" value="1"/>
</dbReference>
<feature type="active site" evidence="8">
    <location>
        <position position="359"/>
    </location>
</feature>
<comment type="catalytic activity">
    <reaction evidence="1 8">
        <text>Release of an N-terminal amino acid, Xaa-|-Yaa-, in which Xaa is preferably Leu, but may be other amino acids including Pro although not Arg or Lys, and Yaa may be Pro. Amino acid amides and methyl esters are also readily hydrolyzed, but rates on arylamides are exceedingly low.</text>
        <dbReference type="EC" id="3.4.11.1"/>
    </reaction>
</comment>
<keyword evidence="8" id="KW-0464">Manganese</keyword>
<dbReference type="InterPro" id="IPR008283">
    <property type="entry name" value="Peptidase_M17_N"/>
</dbReference>
<dbReference type="InterPro" id="IPR023042">
    <property type="entry name" value="Peptidase_M17_leu_NH2_pept"/>
</dbReference>
<dbReference type="InterPro" id="IPR000819">
    <property type="entry name" value="Peptidase_M17_C"/>
</dbReference>
<evidence type="ECO:0000313" key="11">
    <source>
        <dbReference type="Proteomes" id="UP000198210"/>
    </source>
</evidence>
<dbReference type="PANTHER" id="PTHR11963:SF20">
    <property type="entry name" value="PEPTIDASE B"/>
    <property type="match status" value="1"/>
</dbReference>
<feature type="binding site" evidence="8">
    <location>
        <position position="278"/>
    </location>
    <ligand>
        <name>Mn(2+)</name>
        <dbReference type="ChEBI" id="CHEBI:29035"/>
        <label>1</label>
    </ligand>
</feature>
<evidence type="ECO:0000256" key="7">
    <source>
        <dbReference type="ARBA" id="ARBA00049972"/>
    </source>
</evidence>
<keyword evidence="11" id="KW-1185">Reference proteome</keyword>
<dbReference type="Proteomes" id="UP000198210">
    <property type="component" value="Chromosome I"/>
</dbReference>
<dbReference type="InterPro" id="IPR011356">
    <property type="entry name" value="Leucine_aapep/pepB"/>
</dbReference>
<dbReference type="EMBL" id="LT607751">
    <property type="protein sequence ID" value="SCG42597.1"/>
    <property type="molecule type" value="Genomic_DNA"/>
</dbReference>
<keyword evidence="6 8" id="KW-0378">Hydrolase</keyword>
<dbReference type="EC" id="3.4.11.10" evidence="8"/>
<feature type="binding site" evidence="8">
    <location>
        <position position="357"/>
    </location>
    <ligand>
        <name>Mn(2+)</name>
        <dbReference type="ChEBI" id="CHEBI:29035"/>
        <label>1</label>
    </ligand>
</feature>
<dbReference type="PRINTS" id="PR00481">
    <property type="entry name" value="LAMNOPPTDASE"/>
</dbReference>
<comment type="function">
    <text evidence="7 8">Presumably involved in the processing and regular turnover of intracellular proteins. Catalyzes the removal of unsubstituted N-terminal amino acids from various peptides.</text>
</comment>
<dbReference type="PROSITE" id="PS00631">
    <property type="entry name" value="CYTOSOL_AP"/>
    <property type="match status" value="1"/>
</dbReference>
<evidence type="ECO:0000256" key="5">
    <source>
        <dbReference type="ARBA" id="ARBA00022670"/>
    </source>
</evidence>
<feature type="binding site" evidence="8">
    <location>
        <position position="296"/>
    </location>
    <ligand>
        <name>Mn(2+)</name>
        <dbReference type="ChEBI" id="CHEBI:29035"/>
        <label>2</label>
    </ligand>
</feature>
<comment type="similarity">
    <text evidence="3 8">Belongs to the peptidase M17 family.</text>
</comment>
<gene>
    <name evidence="8" type="primary">pepA</name>
    <name evidence="10" type="ORF">GA0074704_1293</name>
</gene>
<name>A0A1C5H9N7_9ACTN</name>
<comment type="cofactor">
    <cofactor evidence="8">
        <name>Mn(2+)</name>
        <dbReference type="ChEBI" id="CHEBI:29035"/>
    </cofactor>
    <text evidence="8">Binds 2 manganese ions per subunit.</text>
</comment>
<dbReference type="GO" id="GO:0030145">
    <property type="term" value="F:manganese ion binding"/>
    <property type="evidence" value="ECO:0007669"/>
    <property type="project" value="UniProtKB-UniRule"/>
</dbReference>
<dbReference type="SUPFAM" id="SSF53187">
    <property type="entry name" value="Zn-dependent exopeptidases"/>
    <property type="match status" value="1"/>
</dbReference>
<sequence>MAGPSGARSTIFSEVRSSVLAIRLVTGPDRLDTLVLPVRPGGPADGDAPAELVPTPSALPDDVLAEAAALIPAARLTGRPGEAREHLRPTRTPQRLLLLGVGDGDEAGWRTAGAALARAARAEARLVVALPEDAPAAVRGLAEGLLLGSYRFRLTEAGEAPALRDVDLLVADVEAYRPVLEVARTTAEMTRLARDLTNMPSSVKDPEWFAAQVEAAVSGTPDLHLRVREPDELATEGFGGILAVGNGSASGPRLVELDWRPADARTHVVLVGKGITFDTGGISIKPRDAMKLMRKDMAGAAAVVAATLGAAALKLPVRVTTLTPLAENMVSGSAFRPGDIIRHYGGLTSESTNSDAEGRLVLADALAYAVAELRPDLLVDLATLTGANAVALGKRTGALYSDNDELAEQLLTAIAAAGESAWRMPLPADYVEHLGSELADLHSSPSAGAGSVTAALFLREFTGDLRDRWVHVDMSAPSWADGDAAELTKGATGWGVRGLLRWLATLT</sequence>
<evidence type="ECO:0000259" key="9">
    <source>
        <dbReference type="PROSITE" id="PS00631"/>
    </source>
</evidence>
<keyword evidence="5 8" id="KW-0645">Protease</keyword>
<feature type="binding site" evidence="8">
    <location>
        <position position="355"/>
    </location>
    <ligand>
        <name>Mn(2+)</name>
        <dbReference type="ChEBI" id="CHEBI:29035"/>
        <label>1</label>
    </ligand>
</feature>
<keyword evidence="4 8" id="KW-0031">Aminopeptidase</keyword>
<proteinExistence type="inferred from homology"/>
<organism evidence="10 11">
    <name type="scientific">Micromonospora siamensis</name>
    <dbReference type="NCBI Taxonomy" id="299152"/>
    <lineage>
        <taxon>Bacteria</taxon>
        <taxon>Bacillati</taxon>
        <taxon>Actinomycetota</taxon>
        <taxon>Actinomycetes</taxon>
        <taxon>Micromonosporales</taxon>
        <taxon>Micromonosporaceae</taxon>
        <taxon>Micromonospora</taxon>
    </lineage>
</organism>
<evidence type="ECO:0000256" key="3">
    <source>
        <dbReference type="ARBA" id="ARBA00009528"/>
    </source>
</evidence>
<dbReference type="InterPro" id="IPR043472">
    <property type="entry name" value="Macro_dom-like"/>
</dbReference>
<feature type="binding site" evidence="8">
    <location>
        <position position="357"/>
    </location>
    <ligand>
        <name>Mn(2+)</name>
        <dbReference type="ChEBI" id="CHEBI:29035"/>
        <label>2</label>
    </ligand>
</feature>
<evidence type="ECO:0000256" key="2">
    <source>
        <dbReference type="ARBA" id="ARBA00000967"/>
    </source>
</evidence>
<keyword evidence="8" id="KW-0963">Cytoplasm</keyword>
<evidence type="ECO:0000256" key="6">
    <source>
        <dbReference type="ARBA" id="ARBA00022801"/>
    </source>
</evidence>
<protein>
    <recommendedName>
        <fullName evidence="8">Probable cytosol aminopeptidase</fullName>
        <ecNumber evidence="8">3.4.11.1</ecNumber>
    </recommendedName>
    <alternativeName>
        <fullName evidence="8">Leucine aminopeptidase</fullName>
        <shortName evidence="8">LAP</shortName>
        <ecNumber evidence="8">3.4.11.10</ecNumber>
    </alternativeName>
    <alternativeName>
        <fullName evidence="8">Leucyl aminopeptidase</fullName>
    </alternativeName>
</protein>
<evidence type="ECO:0000256" key="4">
    <source>
        <dbReference type="ARBA" id="ARBA00022438"/>
    </source>
</evidence>
<dbReference type="GO" id="GO:0005737">
    <property type="term" value="C:cytoplasm"/>
    <property type="evidence" value="ECO:0007669"/>
    <property type="project" value="UniProtKB-SubCell"/>
</dbReference>